<proteinExistence type="predicted"/>
<protein>
    <submittedName>
        <fullName evidence="1">Uncharacterized protein</fullName>
    </submittedName>
</protein>
<reference evidence="1 2" key="1">
    <citation type="journal article" date="2014" name="Int. J. Syst. Evol. Microbiol.">
        <title>Complete genome sequence of Corynebacterium casei LMG S-19264T (=DSM 44701T), isolated from a smear-ripened cheese.</title>
        <authorList>
            <consortium name="US DOE Joint Genome Institute (JGI-PGF)"/>
            <person name="Walter F."/>
            <person name="Albersmeier A."/>
            <person name="Kalinowski J."/>
            <person name="Ruckert C."/>
        </authorList>
    </citation>
    <scope>NUCLEOTIDE SEQUENCE [LARGE SCALE GENOMIC DNA]</scope>
    <source>
        <strain evidence="1 2">CGMCC 4.7111</strain>
    </source>
</reference>
<dbReference type="Proteomes" id="UP000600365">
    <property type="component" value="Unassembled WGS sequence"/>
</dbReference>
<name>A0A917YD94_9ACTN</name>
<keyword evidence="2" id="KW-1185">Reference proteome</keyword>
<dbReference type="EMBL" id="BMMM01000021">
    <property type="protein sequence ID" value="GGN88705.1"/>
    <property type="molecule type" value="Genomic_DNA"/>
</dbReference>
<dbReference type="AlphaFoldDB" id="A0A917YD94"/>
<evidence type="ECO:0000313" key="1">
    <source>
        <dbReference type="EMBL" id="GGN88705.1"/>
    </source>
</evidence>
<comment type="caution">
    <text evidence="1">The sequence shown here is derived from an EMBL/GenBank/DDBJ whole genome shotgun (WGS) entry which is preliminary data.</text>
</comment>
<organism evidence="1 2">
    <name type="scientific">Streptomyces albiflavescens</name>
    <dbReference type="NCBI Taxonomy" id="1623582"/>
    <lineage>
        <taxon>Bacteria</taxon>
        <taxon>Bacillati</taxon>
        <taxon>Actinomycetota</taxon>
        <taxon>Actinomycetes</taxon>
        <taxon>Kitasatosporales</taxon>
        <taxon>Streptomycetaceae</taxon>
        <taxon>Streptomyces</taxon>
    </lineage>
</organism>
<evidence type="ECO:0000313" key="2">
    <source>
        <dbReference type="Proteomes" id="UP000600365"/>
    </source>
</evidence>
<accession>A0A917YD94</accession>
<gene>
    <name evidence="1" type="ORF">GCM10011579_082660</name>
</gene>
<sequence length="95" mass="10423">MPPEVAVEAMRPRVDLPEALLEVLAWTGADQACTSITGLEARMKGLHVTITALLVARSCNVTDVPRWCRPSGFRPRPGRRDLCIQRGSVCILPTK</sequence>